<feature type="transmembrane region" description="Helical" evidence="10">
    <location>
        <begin position="143"/>
        <end position="166"/>
    </location>
</feature>
<dbReference type="Proteomes" id="UP000578091">
    <property type="component" value="Unassembled WGS sequence"/>
</dbReference>
<keyword evidence="5 10" id="KW-1133">Transmembrane helix</keyword>
<evidence type="ECO:0000259" key="11">
    <source>
        <dbReference type="Pfam" id="PF00487"/>
    </source>
</evidence>
<dbReference type="InterPro" id="IPR005804">
    <property type="entry name" value="FA_desaturase_dom"/>
</dbReference>
<evidence type="ECO:0000256" key="8">
    <source>
        <dbReference type="ARBA" id="ARBA00023098"/>
    </source>
</evidence>
<evidence type="ECO:0000256" key="5">
    <source>
        <dbReference type="ARBA" id="ARBA00022989"/>
    </source>
</evidence>
<feature type="domain" description="Fatty acid desaturase" evidence="11">
    <location>
        <begin position="19"/>
        <end position="228"/>
    </location>
</feature>
<feature type="transmembrane region" description="Helical" evidence="10">
    <location>
        <begin position="16"/>
        <end position="40"/>
    </location>
</feature>
<evidence type="ECO:0000256" key="7">
    <source>
        <dbReference type="ARBA" id="ARBA00023004"/>
    </source>
</evidence>
<keyword evidence="8" id="KW-0443">Lipid metabolism</keyword>
<evidence type="ECO:0000256" key="9">
    <source>
        <dbReference type="ARBA" id="ARBA00023136"/>
    </source>
</evidence>
<gene>
    <name evidence="12" type="ORF">H0E84_10445</name>
</gene>
<evidence type="ECO:0000256" key="6">
    <source>
        <dbReference type="ARBA" id="ARBA00023002"/>
    </source>
</evidence>
<dbReference type="GO" id="GO:0016717">
    <property type="term" value="F:oxidoreductase activity, acting on paired donors, with oxidation of a pair of donors resulting in the reduction of molecular oxygen to two molecules of water"/>
    <property type="evidence" value="ECO:0007669"/>
    <property type="project" value="InterPro"/>
</dbReference>
<evidence type="ECO:0000256" key="10">
    <source>
        <dbReference type="SAM" id="Phobius"/>
    </source>
</evidence>
<keyword evidence="4" id="KW-0276">Fatty acid metabolism</keyword>
<name>A0A853JC33_9GAMM</name>
<evidence type="ECO:0000256" key="4">
    <source>
        <dbReference type="ARBA" id="ARBA00022832"/>
    </source>
</evidence>
<dbReference type="InterPro" id="IPR015876">
    <property type="entry name" value="Acyl-CoA_DS"/>
</dbReference>
<keyword evidence="6" id="KW-0560">Oxidoreductase</keyword>
<comment type="subcellular location">
    <subcellularLocation>
        <location evidence="1">Membrane</location>
        <topology evidence="1">Multi-pass membrane protein</topology>
    </subcellularLocation>
</comment>
<evidence type="ECO:0000313" key="12">
    <source>
        <dbReference type="EMBL" id="NZA26803.1"/>
    </source>
</evidence>
<dbReference type="GO" id="GO:0016020">
    <property type="term" value="C:membrane"/>
    <property type="evidence" value="ECO:0007669"/>
    <property type="project" value="UniProtKB-SubCell"/>
</dbReference>
<keyword evidence="13" id="KW-1185">Reference proteome</keyword>
<dbReference type="PANTHER" id="PTHR11351:SF33">
    <property type="entry name" value="DELTA-9 FATTY ACID DESATURASE, DESA"/>
    <property type="match status" value="1"/>
</dbReference>
<evidence type="ECO:0000256" key="3">
    <source>
        <dbReference type="ARBA" id="ARBA00022692"/>
    </source>
</evidence>
<dbReference type="EMBL" id="JACCKA010000062">
    <property type="protein sequence ID" value="NZA26803.1"/>
    <property type="molecule type" value="Genomic_DNA"/>
</dbReference>
<dbReference type="CDD" id="cd03505">
    <property type="entry name" value="Delta9-FADS-like"/>
    <property type="match status" value="1"/>
</dbReference>
<reference evidence="12 13" key="1">
    <citation type="submission" date="2020-07" db="EMBL/GenBank/DDBJ databases">
        <title>Luteimonas sp. SJ-92.</title>
        <authorList>
            <person name="Huang X.-X."/>
            <person name="Xu L."/>
            <person name="Sun J.-Q."/>
        </authorList>
    </citation>
    <scope>NUCLEOTIDE SEQUENCE [LARGE SCALE GENOMIC DNA]</scope>
    <source>
        <strain evidence="12 13">SJ-92</strain>
    </source>
</reference>
<dbReference type="AlphaFoldDB" id="A0A853JC33"/>
<protein>
    <submittedName>
        <fullName evidence="12">Fatty acid desaturase</fullName>
    </submittedName>
</protein>
<dbReference type="RefSeq" id="WP_180678590.1">
    <property type="nucleotide sequence ID" value="NZ_JACCKA010000062.1"/>
</dbReference>
<keyword evidence="7" id="KW-0408">Iron</keyword>
<evidence type="ECO:0000313" key="13">
    <source>
        <dbReference type="Proteomes" id="UP000578091"/>
    </source>
</evidence>
<dbReference type="PANTHER" id="PTHR11351">
    <property type="entry name" value="ACYL-COA DESATURASE"/>
    <property type="match status" value="1"/>
</dbReference>
<dbReference type="GO" id="GO:0006631">
    <property type="term" value="P:fatty acid metabolic process"/>
    <property type="evidence" value="ECO:0007669"/>
    <property type="project" value="UniProtKB-KW"/>
</dbReference>
<keyword evidence="3 10" id="KW-0812">Transmembrane</keyword>
<evidence type="ECO:0000256" key="2">
    <source>
        <dbReference type="ARBA" id="ARBA00008749"/>
    </source>
</evidence>
<proteinExistence type="inferred from homology"/>
<dbReference type="Pfam" id="PF00487">
    <property type="entry name" value="FA_desaturase"/>
    <property type="match status" value="1"/>
</dbReference>
<comment type="similarity">
    <text evidence="2">Belongs to the fatty acid desaturase type 2 family.</text>
</comment>
<comment type="caution">
    <text evidence="12">The sequence shown here is derived from an EMBL/GenBank/DDBJ whole genome shotgun (WGS) entry which is preliminary data.</text>
</comment>
<accession>A0A853JC33</accession>
<keyword evidence="9 10" id="KW-0472">Membrane</keyword>
<sequence length="402" mass="46324">MPASMLDFLSGGLLQFGFWPLVLLLLVATQLTILSVTLYLHRSQAHRGVDFHPVLAHVFRFWTWLTTSMITREWVAIHRKHHAKCETEEDPHSPQFKGIRQVFWRGVELYREARAQRNDIEQYGKGCPDDWIERRLYTPYATLGPTVLLFVMFGLFGFAGVAVWAIQMAWIPFWAAGVVNGLGHWWGYRNFETTDTATNLTPWGVWIGGEELHNNHHAFPSSAKFALRRWEFDIGWATIQALQKVGLAKVLRVAPSLDVRPNIQAPDTDTMRALLALRFQAMTDYQRKVIKPALREEARAAGARLRALLPRRLRKALADDGRWLKPDARQELQQWVEQRPRIRTLVEYRARLAAVLEARSNDASERLRQLQAWCHEAEASGIRALQEYSERLKGYSLQPARA</sequence>
<organism evidence="12 13">
    <name type="scientific">Luteimonas salinisoli</name>
    <dbReference type="NCBI Taxonomy" id="2752307"/>
    <lineage>
        <taxon>Bacteria</taxon>
        <taxon>Pseudomonadati</taxon>
        <taxon>Pseudomonadota</taxon>
        <taxon>Gammaproteobacteria</taxon>
        <taxon>Lysobacterales</taxon>
        <taxon>Lysobacteraceae</taxon>
        <taxon>Luteimonas</taxon>
    </lineage>
</organism>
<evidence type="ECO:0000256" key="1">
    <source>
        <dbReference type="ARBA" id="ARBA00004141"/>
    </source>
</evidence>